<proteinExistence type="inferred from homology"/>
<dbReference type="NCBIfam" id="TIGR01845">
    <property type="entry name" value="outer_NodT"/>
    <property type="match status" value="1"/>
</dbReference>
<dbReference type="RefSeq" id="WP_349094551.1">
    <property type="nucleotide sequence ID" value="NZ_JBBMFL010000021.1"/>
</dbReference>
<dbReference type="Gene3D" id="2.20.200.10">
    <property type="entry name" value="Outer membrane efflux proteins (OEP)"/>
    <property type="match status" value="1"/>
</dbReference>
<sequence>MKKIIFIGIAASLFTACGIYKPYTRPEVRTDDLYGAEYATADTASIADIGWRELFTDRLLQRLIDTALVHNTDLQVAQLRITEAEATLKAARLAYLPSFNFAPTGGASSFDGAKAAWTYNVPVTTSWEVDIFSRLTNAKRRSRAALLQSEAYRDAVQTQLIANVADYYYRLLSLDAQVAVTEQAVERYREQVHVMRALKAAGNANEAAVAQTEATLYAAETSLHDLRNSIRQTEISLTLLLGDTPHTIERSRLEVQSVPAKLAVGVPLQLLARRPDIRQSEQTLVQAYYATAEARTALYPSLTLSGSAGWTNSAGAIVANPGKLLLSAAGSLLQPIFNAGQNRARVKIAKAQQEEARLAFQQALLNAGTEVNNALTQVQTARAKTDTRREQLRSLERAVESTQLLMRHGSTTYLEVLTAQQTLLSARLSAISDRLSELQGIVSLYHALGGENRLSNKLR</sequence>
<evidence type="ECO:0000256" key="2">
    <source>
        <dbReference type="RuleBase" id="RU362097"/>
    </source>
</evidence>
<keyword evidence="2" id="KW-0472">Membrane</keyword>
<dbReference type="PANTHER" id="PTHR30203">
    <property type="entry name" value="OUTER MEMBRANE CATION EFFLUX PROTEIN"/>
    <property type="match status" value="1"/>
</dbReference>
<keyword evidence="4" id="KW-1185">Reference proteome</keyword>
<evidence type="ECO:0000313" key="3">
    <source>
        <dbReference type="EMBL" id="MEQ2546097.1"/>
    </source>
</evidence>
<gene>
    <name evidence="3" type="ORF">WMO46_14205</name>
</gene>
<dbReference type="InterPro" id="IPR003423">
    <property type="entry name" value="OMP_efflux"/>
</dbReference>
<comment type="caution">
    <text evidence="3">The sequence shown here is derived from an EMBL/GenBank/DDBJ whole genome shotgun (WGS) entry which is preliminary data.</text>
</comment>
<evidence type="ECO:0000313" key="4">
    <source>
        <dbReference type="Proteomes" id="UP001460202"/>
    </source>
</evidence>
<evidence type="ECO:0000256" key="1">
    <source>
        <dbReference type="ARBA" id="ARBA00007613"/>
    </source>
</evidence>
<dbReference type="EMBL" id="JBBMFL010000021">
    <property type="protein sequence ID" value="MEQ2546097.1"/>
    <property type="molecule type" value="Genomic_DNA"/>
</dbReference>
<keyword evidence="2" id="KW-0449">Lipoprotein</keyword>
<comment type="similarity">
    <text evidence="1 2">Belongs to the outer membrane factor (OMF) (TC 1.B.17) family.</text>
</comment>
<accession>A0ABV1H092</accession>
<dbReference type="PROSITE" id="PS51257">
    <property type="entry name" value="PROKAR_LIPOPROTEIN"/>
    <property type="match status" value="1"/>
</dbReference>
<organism evidence="3 4">
    <name type="scientific">Alistipes intestinihominis</name>
    <dbReference type="NCBI Taxonomy" id="3133172"/>
    <lineage>
        <taxon>Bacteria</taxon>
        <taxon>Pseudomonadati</taxon>
        <taxon>Bacteroidota</taxon>
        <taxon>Bacteroidia</taxon>
        <taxon>Bacteroidales</taxon>
        <taxon>Rikenellaceae</taxon>
        <taxon>Alistipes</taxon>
    </lineage>
</organism>
<dbReference type="Pfam" id="PF02321">
    <property type="entry name" value="OEP"/>
    <property type="match status" value="2"/>
</dbReference>
<keyword evidence="2" id="KW-0812">Transmembrane</keyword>
<dbReference type="Gene3D" id="1.20.1600.10">
    <property type="entry name" value="Outer membrane efflux proteins (OEP)"/>
    <property type="match status" value="1"/>
</dbReference>
<dbReference type="SUPFAM" id="SSF56954">
    <property type="entry name" value="Outer membrane efflux proteins (OEP)"/>
    <property type="match status" value="1"/>
</dbReference>
<dbReference type="Proteomes" id="UP001460202">
    <property type="component" value="Unassembled WGS sequence"/>
</dbReference>
<comment type="subcellular location">
    <subcellularLocation>
        <location evidence="2">Cell membrane</location>
        <topology evidence="2">Lipid-anchor</topology>
    </subcellularLocation>
</comment>
<name>A0ABV1H092_9BACT</name>
<reference evidence="3 4" key="1">
    <citation type="submission" date="2024-03" db="EMBL/GenBank/DDBJ databases">
        <title>Human intestinal bacterial collection.</title>
        <authorList>
            <person name="Pauvert C."/>
            <person name="Hitch T.C.A."/>
            <person name="Clavel T."/>
        </authorList>
    </citation>
    <scope>NUCLEOTIDE SEQUENCE [LARGE SCALE GENOMIC DNA]</scope>
    <source>
        <strain evidence="3 4">CLA-KB-H122</strain>
    </source>
</reference>
<keyword evidence="2" id="KW-0564">Palmitate</keyword>
<keyword evidence="2" id="KW-1134">Transmembrane beta strand</keyword>
<protein>
    <submittedName>
        <fullName evidence="3">TolC family protein</fullName>
    </submittedName>
</protein>
<dbReference type="InterPro" id="IPR010131">
    <property type="entry name" value="MdtP/NodT-like"/>
</dbReference>
<dbReference type="PANTHER" id="PTHR30203:SF33">
    <property type="entry name" value="BLR4455 PROTEIN"/>
    <property type="match status" value="1"/>
</dbReference>